<dbReference type="Pfam" id="PF00849">
    <property type="entry name" value="PseudoU_synth_2"/>
    <property type="match status" value="1"/>
</dbReference>
<dbReference type="SUPFAM" id="SSF52821">
    <property type="entry name" value="Rhodanese/Cell cycle control phosphatase"/>
    <property type="match status" value="1"/>
</dbReference>
<dbReference type="Gene3D" id="3.30.70.100">
    <property type="match status" value="1"/>
</dbReference>
<feature type="region of interest" description="Disordered" evidence="1">
    <location>
        <begin position="22"/>
        <end position="100"/>
    </location>
</feature>
<dbReference type="PANTHER" id="PTHR43268">
    <property type="entry name" value="THIOSULFATE SULFURTRANSFERASE/RHODANESE-LIKE DOMAIN-CONTAINING PROTEIN 2"/>
    <property type="match status" value="1"/>
</dbReference>
<dbReference type="Gene3D" id="3.30.2350.10">
    <property type="entry name" value="Pseudouridine synthase"/>
    <property type="match status" value="1"/>
</dbReference>
<dbReference type="GO" id="GO:0003723">
    <property type="term" value="F:RNA binding"/>
    <property type="evidence" value="ECO:0007669"/>
    <property type="project" value="InterPro"/>
</dbReference>
<dbReference type="InterPro" id="IPR001763">
    <property type="entry name" value="Rhodanese-like_dom"/>
</dbReference>
<accession>K0SPE0</accession>
<evidence type="ECO:0000313" key="4">
    <source>
        <dbReference type="Proteomes" id="UP000266841"/>
    </source>
</evidence>
<dbReference type="AlphaFoldDB" id="K0SPE0"/>
<evidence type="ECO:0000313" key="3">
    <source>
        <dbReference type="EMBL" id="EJK60267.1"/>
    </source>
</evidence>
<feature type="region of interest" description="Disordered" evidence="1">
    <location>
        <begin position="581"/>
        <end position="614"/>
    </location>
</feature>
<name>K0SPE0_THAOC</name>
<comment type="caution">
    <text evidence="3">The sequence shown here is derived from an EMBL/GenBank/DDBJ whole genome shotgun (WGS) entry which is preliminary data.</text>
</comment>
<organism evidence="3 4">
    <name type="scientific">Thalassiosira oceanica</name>
    <name type="common">Marine diatom</name>
    <dbReference type="NCBI Taxonomy" id="159749"/>
    <lineage>
        <taxon>Eukaryota</taxon>
        <taxon>Sar</taxon>
        <taxon>Stramenopiles</taxon>
        <taxon>Ochrophyta</taxon>
        <taxon>Bacillariophyta</taxon>
        <taxon>Coscinodiscophyceae</taxon>
        <taxon>Thalassiosirophycidae</taxon>
        <taxon>Thalassiosirales</taxon>
        <taxon>Thalassiosiraceae</taxon>
        <taxon>Thalassiosira</taxon>
    </lineage>
</organism>
<feature type="compositionally biased region" description="Low complexity" evidence="1">
    <location>
        <begin position="57"/>
        <end position="67"/>
    </location>
</feature>
<dbReference type="InterPro" id="IPR020103">
    <property type="entry name" value="PsdUridine_synth_cat_dom_sf"/>
</dbReference>
<protein>
    <recommendedName>
        <fullName evidence="2">Rhodanese domain-containing protein</fullName>
    </recommendedName>
</protein>
<dbReference type="InterPro" id="IPR040503">
    <property type="entry name" value="TRHO_N"/>
</dbReference>
<dbReference type="InterPro" id="IPR020936">
    <property type="entry name" value="TrhO"/>
</dbReference>
<gene>
    <name evidence="3" type="ORF">THAOC_19410</name>
</gene>
<dbReference type="Pfam" id="PF12368">
    <property type="entry name" value="Rhodanese_C"/>
    <property type="match status" value="1"/>
</dbReference>
<feature type="non-terminal residue" evidence="3">
    <location>
        <position position="1"/>
    </location>
</feature>
<dbReference type="OMA" id="CWGFHGL"/>
<feature type="compositionally biased region" description="Polar residues" evidence="1">
    <location>
        <begin position="88"/>
        <end position="100"/>
    </location>
</feature>
<dbReference type="eggNOG" id="KOG1919">
    <property type="taxonomic scope" value="Eukaryota"/>
</dbReference>
<dbReference type="InterPro" id="IPR006145">
    <property type="entry name" value="PsdUridine_synth_RsuA/RluA"/>
</dbReference>
<dbReference type="GO" id="GO:0001522">
    <property type="term" value="P:pseudouridine synthesis"/>
    <property type="evidence" value="ECO:0007669"/>
    <property type="project" value="InterPro"/>
</dbReference>
<evidence type="ECO:0000256" key="1">
    <source>
        <dbReference type="SAM" id="MobiDB-lite"/>
    </source>
</evidence>
<dbReference type="InterPro" id="IPR036873">
    <property type="entry name" value="Rhodanese-like_dom_sf"/>
</dbReference>
<dbReference type="PANTHER" id="PTHR43268:SF6">
    <property type="entry name" value="THIOSULFATE SULFURTRANSFERASE_RHODANESE-LIKE DOMAIN-CONTAINING PROTEIN 2"/>
    <property type="match status" value="1"/>
</dbReference>
<proteinExistence type="predicted"/>
<dbReference type="EMBL" id="AGNL01021313">
    <property type="protein sequence ID" value="EJK60267.1"/>
    <property type="molecule type" value="Genomic_DNA"/>
</dbReference>
<sequence length="1044" mass="114996">PRRFSRRGAAGRRYSALLGTIGTRATGHKTDSRATDNCGEKTDRVEETSRAPHDTALRSGRAAGRGLSRARRAKSSRVRRKPIAGAGSQPSRSHNNTLTIPTQPAVSSPLAGCLTFATMNQFCILFYKYHPLTDDADILETYRFATQKLCGDLFLRGRILIGQSSDAEGINGTLSGSKADLDAYVKCMLGDATDELADDPARRRAVESFRNTSGDFFRMIGVEELVFANASDFKWSSAGDDIGDGESLFPDLNVKIVKEIISTGGVFTSIKTQDTSVGYLSPTEWHQEMKSLLKKNHEGGSSDGVETILIDWVQKNSKSDSADAGASSGLLDNKRILTYCTGGIRCEKASAYIRKMVPNNKGVFHLRGGIHKYIEEFNGSPDECLFKGRNFVFDRRGGMGASDCVSDVGNKNGASFKDGDIIGQCQYCSNPYDVFHHDVNCTVCREPVLACSSCRQLIVDKHRDLRSERSHAEQEETRPEYHCGDHFHLKDCYYTDLSGFAKEELEAQTVELEKHMNNLEALGKSGKQKRRTLRKQIEKITAQLNGETNPAVDSGCRHCGRMDCSGRCWGFHGLGRSAQLKESKVKPTSETVAVKKQRVRASKNQRPSKKLKSRNDAAEIDMLQLCHPPAKYRNDRGLRCPPPVVRLLSSKVKGRWVGRSLQWLLTNELSLEEDSLEEQRKAGLIRIDGKSVHDLSVALRNMQTVDRIVHWQEPPIVVPEKLAVTRHSIGHLASGDLFVIDKPPSVPVHPAGPYLANTLLRMVEAQEGLAPKSLTPLHRIDRCTSGCLLGTNSAAVAGIVQGLLASKKEGAIKKLYLAVVRGRFPCDPTTITLPSDHEYSCAISGRDEDNVIQVDAPIATQLQREESRLCNSLMRRVIRNDGKPSQSLFKLLSYDSRNDRSLISCCPVTGRGHQLRVHLQLIGFPIHNDVEYGGVVPDEVRRKQIAESTQAMLSAFSSTEIVRKLESINGDESSAAIRLGAVAKGAKGIHSSFSSSHLLGGGHIIDLHAFKYRIDTEIAVDVGTELPPWAVELGIDETQLTWLN</sequence>
<dbReference type="OrthoDB" id="25002at2759"/>
<reference evidence="3 4" key="1">
    <citation type="journal article" date="2012" name="Genome Biol.">
        <title>Genome and low-iron response of an oceanic diatom adapted to chronic iron limitation.</title>
        <authorList>
            <person name="Lommer M."/>
            <person name="Specht M."/>
            <person name="Roy A.S."/>
            <person name="Kraemer L."/>
            <person name="Andreson R."/>
            <person name="Gutowska M.A."/>
            <person name="Wolf J."/>
            <person name="Bergner S.V."/>
            <person name="Schilhabel M.B."/>
            <person name="Klostermeier U.C."/>
            <person name="Beiko R.G."/>
            <person name="Rosenstiel P."/>
            <person name="Hippler M."/>
            <person name="Laroche J."/>
        </authorList>
    </citation>
    <scope>NUCLEOTIDE SEQUENCE [LARGE SCALE GENOMIC DNA]</scope>
    <source>
        <strain evidence="3 4">CCMP1005</strain>
    </source>
</reference>
<dbReference type="Gene3D" id="3.40.250.10">
    <property type="entry name" value="Rhodanese-like domain"/>
    <property type="match status" value="1"/>
</dbReference>
<dbReference type="Proteomes" id="UP000266841">
    <property type="component" value="Unassembled WGS sequence"/>
</dbReference>
<feature type="compositionally biased region" description="Basic and acidic residues" evidence="1">
    <location>
        <begin position="28"/>
        <end position="56"/>
    </location>
</feature>
<feature type="compositionally biased region" description="Basic residues" evidence="1">
    <location>
        <begin position="68"/>
        <end position="82"/>
    </location>
</feature>
<dbReference type="GO" id="GO:0009982">
    <property type="term" value="F:pseudouridine synthase activity"/>
    <property type="evidence" value="ECO:0007669"/>
    <property type="project" value="InterPro"/>
</dbReference>
<feature type="domain" description="Rhodanese" evidence="2">
    <location>
        <begin position="329"/>
        <end position="378"/>
    </location>
</feature>
<dbReference type="SUPFAM" id="SSF55120">
    <property type="entry name" value="Pseudouridine synthase"/>
    <property type="match status" value="1"/>
</dbReference>
<feature type="compositionally biased region" description="Basic residues" evidence="1">
    <location>
        <begin position="595"/>
        <end position="612"/>
    </location>
</feature>
<dbReference type="PROSITE" id="PS50206">
    <property type="entry name" value="RHODANESE_3"/>
    <property type="match status" value="1"/>
</dbReference>
<dbReference type="InterPro" id="IPR022111">
    <property type="entry name" value="Rhodanese_C"/>
</dbReference>
<keyword evidence="4" id="KW-1185">Reference proteome</keyword>
<dbReference type="Pfam" id="PF17773">
    <property type="entry name" value="UPF0176_N"/>
    <property type="match status" value="1"/>
</dbReference>
<evidence type="ECO:0000259" key="2">
    <source>
        <dbReference type="PROSITE" id="PS50206"/>
    </source>
</evidence>